<dbReference type="InterPro" id="IPR016913">
    <property type="entry name" value="UCP029215"/>
</dbReference>
<dbReference type="PIRSF" id="PIRSF029215">
    <property type="entry name" value="UCP029215"/>
    <property type="match status" value="1"/>
</dbReference>
<sequence>MSKRKYDKNGFFEVRDNPISKVGIFPYMGSSIGADEPNRIYRVYRPEEELSDEETIESFKLLPFVDDHAMLGSGEIPAEKKGVHGTIGENVYFKDGVLYANLKIFSNSLQELIEEGKKDLSLGYRCEYDFTAGSYNGEPYDAVQRKIRGNHIALVDEGRMGRDVSVQDCADATKMIFTFDGKDLKMNEEIEKLIDEKLAPVLEALNSLKQLEIKEQEEKSETIDSEEDRREIIREIMAIAAKPTEDFEGGEEEKERTIAGLAEKLAYEKTGDECVEDEDEPKTEDEEEPKTEKEAKGEDSIDYKKRYNYLKSKMHGLDSAIKKSMLEEVAKKTRLADELSYHIGTFDHLEMGLSDVVRYGLKKLDLKATKGQEEATLRGYLAGAKKISRGGAMDSKMNSAKNIIDKYFK</sequence>
<dbReference type="EMBL" id="FAVB01000001">
    <property type="protein sequence ID" value="CUU68024.1"/>
    <property type="molecule type" value="Genomic_DNA"/>
</dbReference>
<feature type="compositionally biased region" description="Acidic residues" evidence="1">
    <location>
        <begin position="273"/>
        <end position="289"/>
    </location>
</feature>
<protein>
    <submittedName>
        <fullName evidence="2">Uncharacterized protein conserved in bacteria</fullName>
    </submittedName>
</protein>
<dbReference type="RefSeq" id="WP_059434836.1">
    <property type="nucleotide sequence ID" value="NZ_FAVB01000001.1"/>
</dbReference>
<keyword evidence="3" id="KW-1185">Reference proteome</keyword>
<evidence type="ECO:0000313" key="3">
    <source>
        <dbReference type="Proteomes" id="UP000052237"/>
    </source>
</evidence>
<dbReference type="Pfam" id="PF09979">
    <property type="entry name" value="DUF2213"/>
    <property type="match status" value="1"/>
</dbReference>
<name>A0A0S4R1P3_CAMHY</name>
<gene>
    <name evidence="2" type="ORF">ERS686654_00043</name>
</gene>
<organism evidence="2 3">
    <name type="scientific">Campylobacter hyointestinalis subsp. hyointestinalis</name>
    <dbReference type="NCBI Taxonomy" id="91352"/>
    <lineage>
        <taxon>Bacteria</taxon>
        <taxon>Pseudomonadati</taxon>
        <taxon>Campylobacterota</taxon>
        <taxon>Epsilonproteobacteria</taxon>
        <taxon>Campylobacterales</taxon>
        <taxon>Campylobacteraceae</taxon>
        <taxon>Campylobacter</taxon>
    </lineage>
</organism>
<accession>A0A0S4R1P3</accession>
<dbReference type="AlphaFoldDB" id="A0A0S4R1P3"/>
<dbReference type="Proteomes" id="UP000052237">
    <property type="component" value="Unassembled WGS sequence"/>
</dbReference>
<feature type="region of interest" description="Disordered" evidence="1">
    <location>
        <begin position="269"/>
        <end position="298"/>
    </location>
</feature>
<evidence type="ECO:0000313" key="2">
    <source>
        <dbReference type="EMBL" id="CUU68024.1"/>
    </source>
</evidence>
<proteinExistence type="predicted"/>
<comment type="caution">
    <text evidence="2">The sequence shown here is derived from an EMBL/GenBank/DDBJ whole genome shotgun (WGS) entry which is preliminary data.</text>
</comment>
<reference evidence="2 3" key="1">
    <citation type="submission" date="2015-11" db="EMBL/GenBank/DDBJ databases">
        <authorList>
            <consortium name="Pathogen Informatics"/>
        </authorList>
    </citation>
    <scope>NUCLEOTIDE SEQUENCE [LARGE SCALE GENOMIC DNA]</scope>
    <source>
        <strain evidence="2 3">006A-0059</strain>
    </source>
</reference>
<evidence type="ECO:0000256" key="1">
    <source>
        <dbReference type="SAM" id="MobiDB-lite"/>
    </source>
</evidence>